<dbReference type="PANTHER" id="PTHR47784">
    <property type="entry name" value="STEROL UPTAKE CONTROL PROTEIN 2"/>
    <property type="match status" value="1"/>
</dbReference>
<dbReference type="GO" id="GO:0001228">
    <property type="term" value="F:DNA-binding transcription activator activity, RNA polymerase II-specific"/>
    <property type="evidence" value="ECO:0007669"/>
    <property type="project" value="TreeGrafter"/>
</dbReference>
<sequence length="494" mass="55996">MFVPLRICHQQIISCIVLQHFAIETTPLELLPSDTAPSHSTLETTQKTVHQPPARGPMTEPPQRGKPRRPHHKSRTGCVQCKQRKIKCDEEKPVCKKCQLYGTSCSFLQTHPLQRAPQPQEPAAATSPSRQPTIQSMLTPEAAPLSSSISSPALSSGFSDINYLSPTTNNFSMLDLELLHFYTTVSIHDFLDTNTYMKLFGQEVVQLALQFPFLMHEILSISALHLAHLRPEKRLLYGHASDVHAATGLSLYQPQIARLTYKNCHACFAFSTWIWVHAWTAQDVSKPSTIFFSPNNQDDEDVHIKWIALHRGTNSIIETLWPVLKDGPLGGIFDPWVALDPKRPDPLTEEEKLVLDELPQVWQNSESLSLEDKEALEKSISKLRRTYSMLTHNTNISRIAIVLAWFSAVTDEYLRMLERKVPEALLLAIHFCPTLKSLNHLWWMKGKAENLLQTLLDALGEGWDKWTIWPKAKVFGTEQYGSPDLGYQQSSQRV</sequence>
<dbReference type="InterPro" id="IPR036864">
    <property type="entry name" value="Zn2-C6_fun-type_DNA-bd_sf"/>
</dbReference>
<dbReference type="STRING" id="576137.A0A1L7WZR1"/>
<dbReference type="OrthoDB" id="5386330at2759"/>
<dbReference type="Proteomes" id="UP000184330">
    <property type="component" value="Unassembled WGS sequence"/>
</dbReference>
<name>A0A1L7WZR1_9HELO</name>
<dbReference type="GO" id="GO:0008270">
    <property type="term" value="F:zinc ion binding"/>
    <property type="evidence" value="ECO:0007669"/>
    <property type="project" value="InterPro"/>
</dbReference>
<evidence type="ECO:0000313" key="4">
    <source>
        <dbReference type="EMBL" id="CZR58269.1"/>
    </source>
</evidence>
<feature type="region of interest" description="Disordered" evidence="2">
    <location>
        <begin position="114"/>
        <end position="133"/>
    </location>
</feature>
<feature type="compositionally biased region" description="Polar residues" evidence="2">
    <location>
        <begin position="35"/>
        <end position="49"/>
    </location>
</feature>
<dbReference type="Pfam" id="PF00172">
    <property type="entry name" value="Zn_clus"/>
    <property type="match status" value="1"/>
</dbReference>
<dbReference type="Gene3D" id="4.10.240.10">
    <property type="entry name" value="Zn(2)-C6 fungal-type DNA-binding domain"/>
    <property type="match status" value="1"/>
</dbReference>
<dbReference type="SUPFAM" id="SSF57701">
    <property type="entry name" value="Zn2/Cys6 DNA-binding domain"/>
    <property type="match status" value="1"/>
</dbReference>
<accession>A0A1L7WZR1</accession>
<dbReference type="CDD" id="cd00067">
    <property type="entry name" value="GAL4"/>
    <property type="match status" value="1"/>
</dbReference>
<reference evidence="4 5" key="1">
    <citation type="submission" date="2016-03" db="EMBL/GenBank/DDBJ databases">
        <authorList>
            <person name="Ploux O."/>
        </authorList>
    </citation>
    <scope>NUCLEOTIDE SEQUENCE [LARGE SCALE GENOMIC DNA]</scope>
    <source>
        <strain evidence="4 5">UAMH 11012</strain>
    </source>
</reference>
<proteinExistence type="predicted"/>
<evidence type="ECO:0000256" key="2">
    <source>
        <dbReference type="SAM" id="MobiDB-lite"/>
    </source>
</evidence>
<dbReference type="PROSITE" id="PS00463">
    <property type="entry name" value="ZN2_CY6_FUNGAL_1"/>
    <property type="match status" value="1"/>
</dbReference>
<dbReference type="InterPro" id="IPR001138">
    <property type="entry name" value="Zn2Cys6_DnaBD"/>
</dbReference>
<dbReference type="PROSITE" id="PS50048">
    <property type="entry name" value="ZN2_CY6_FUNGAL_2"/>
    <property type="match status" value="1"/>
</dbReference>
<dbReference type="PANTHER" id="PTHR47784:SF4">
    <property type="entry name" value="ZN(II)2CYS6 TRANSCRIPTION FACTOR (EUROFUNG)"/>
    <property type="match status" value="1"/>
</dbReference>
<dbReference type="SMART" id="SM00066">
    <property type="entry name" value="GAL4"/>
    <property type="match status" value="1"/>
</dbReference>
<organism evidence="4 5">
    <name type="scientific">Phialocephala subalpina</name>
    <dbReference type="NCBI Taxonomy" id="576137"/>
    <lineage>
        <taxon>Eukaryota</taxon>
        <taxon>Fungi</taxon>
        <taxon>Dikarya</taxon>
        <taxon>Ascomycota</taxon>
        <taxon>Pezizomycotina</taxon>
        <taxon>Leotiomycetes</taxon>
        <taxon>Helotiales</taxon>
        <taxon>Mollisiaceae</taxon>
        <taxon>Phialocephala</taxon>
        <taxon>Phialocephala fortinii species complex</taxon>
    </lineage>
</organism>
<feature type="compositionally biased region" description="Low complexity" evidence="2">
    <location>
        <begin position="114"/>
        <end position="125"/>
    </location>
</feature>
<dbReference type="AlphaFoldDB" id="A0A1L7WZR1"/>
<keyword evidence="5" id="KW-1185">Reference proteome</keyword>
<keyword evidence="1" id="KW-0539">Nucleus</keyword>
<feature type="region of interest" description="Disordered" evidence="2">
    <location>
        <begin position="32"/>
        <end position="76"/>
    </location>
</feature>
<evidence type="ECO:0000259" key="3">
    <source>
        <dbReference type="PROSITE" id="PS50048"/>
    </source>
</evidence>
<dbReference type="EMBL" id="FJOG01000011">
    <property type="protein sequence ID" value="CZR58269.1"/>
    <property type="molecule type" value="Genomic_DNA"/>
</dbReference>
<evidence type="ECO:0000313" key="5">
    <source>
        <dbReference type="Proteomes" id="UP000184330"/>
    </source>
</evidence>
<protein>
    <submittedName>
        <fullName evidence="4">Related to UPC2-regulatory protein involved in control of sterol uptake</fullName>
    </submittedName>
</protein>
<feature type="domain" description="Zn(2)-C6 fungal-type" evidence="3">
    <location>
        <begin position="77"/>
        <end position="107"/>
    </location>
</feature>
<evidence type="ECO:0000256" key="1">
    <source>
        <dbReference type="ARBA" id="ARBA00023242"/>
    </source>
</evidence>
<feature type="compositionally biased region" description="Basic residues" evidence="2">
    <location>
        <begin position="65"/>
        <end position="75"/>
    </location>
</feature>
<dbReference type="InterPro" id="IPR053157">
    <property type="entry name" value="Sterol_Uptake_Regulator"/>
</dbReference>
<gene>
    <name evidence="4" type="ORF">PAC_08160</name>
</gene>